<evidence type="ECO:0000313" key="4">
    <source>
        <dbReference type="Proteomes" id="UP000192578"/>
    </source>
</evidence>
<accession>A0A1W0W900</accession>
<dbReference type="EMBL" id="MTYJ01000165">
    <property type="protein sequence ID" value="OQV11632.1"/>
    <property type="molecule type" value="Genomic_DNA"/>
</dbReference>
<dbReference type="AlphaFoldDB" id="A0A1W0W900"/>
<comment type="caution">
    <text evidence="3">The sequence shown here is derived from an EMBL/GenBank/DDBJ whole genome shotgun (WGS) entry which is preliminary data.</text>
</comment>
<reference evidence="4" key="1">
    <citation type="submission" date="2017-01" db="EMBL/GenBank/DDBJ databases">
        <title>Comparative genomics of anhydrobiosis in the tardigrade Hypsibius dujardini.</title>
        <authorList>
            <person name="Yoshida Y."/>
            <person name="Koutsovoulos G."/>
            <person name="Laetsch D."/>
            <person name="Stevens L."/>
            <person name="Kumar S."/>
            <person name="Horikawa D."/>
            <person name="Ishino K."/>
            <person name="Komine S."/>
            <person name="Tomita M."/>
            <person name="Blaxter M."/>
            <person name="Arakawa K."/>
        </authorList>
    </citation>
    <scope>NUCLEOTIDE SEQUENCE [LARGE SCALE GENOMIC DNA]</scope>
    <source>
        <strain evidence="4">Z151</strain>
    </source>
</reference>
<protein>
    <submittedName>
        <fullName evidence="3">Uncharacterized protein</fullName>
    </submittedName>
</protein>
<sequence length="215" mass="24675">MPTVNVRKEFRKHIVPDTSGDDSDLERLLRNSADDLASRLNRKTPKEPSRHVGSIEGFPPFSNLHDGGSGDRAAAGKKRRDEAVQAVNLDQEKMLKQQKIKIKKLSQDNVKLEGQVKNYEQRLREMRQDAVYRDLSGKDKADEEGMCAPVKEAWRSFRGLFRTVWFRFWLKLQIRLEDRQRHLSREDLTTAPDHTGIAAATTTTRTSKNVLPLKP</sequence>
<organism evidence="3 4">
    <name type="scientific">Hypsibius exemplaris</name>
    <name type="common">Freshwater tardigrade</name>
    <dbReference type="NCBI Taxonomy" id="2072580"/>
    <lineage>
        <taxon>Eukaryota</taxon>
        <taxon>Metazoa</taxon>
        <taxon>Ecdysozoa</taxon>
        <taxon>Tardigrada</taxon>
        <taxon>Eutardigrada</taxon>
        <taxon>Parachela</taxon>
        <taxon>Hypsibioidea</taxon>
        <taxon>Hypsibiidae</taxon>
        <taxon>Hypsibius</taxon>
    </lineage>
</organism>
<proteinExistence type="predicted"/>
<dbReference type="Proteomes" id="UP000192578">
    <property type="component" value="Unassembled WGS sequence"/>
</dbReference>
<gene>
    <name evidence="3" type="ORF">BV898_14054</name>
</gene>
<keyword evidence="1" id="KW-0175">Coiled coil</keyword>
<evidence type="ECO:0000256" key="2">
    <source>
        <dbReference type="SAM" id="MobiDB-lite"/>
    </source>
</evidence>
<keyword evidence="4" id="KW-1185">Reference proteome</keyword>
<name>A0A1W0W900_HYPEX</name>
<evidence type="ECO:0000256" key="1">
    <source>
        <dbReference type="SAM" id="Coils"/>
    </source>
</evidence>
<feature type="region of interest" description="Disordered" evidence="2">
    <location>
        <begin position="35"/>
        <end position="79"/>
    </location>
</feature>
<feature type="coiled-coil region" evidence="1">
    <location>
        <begin position="88"/>
        <end position="129"/>
    </location>
</feature>
<dbReference type="OrthoDB" id="10582255at2759"/>
<evidence type="ECO:0000313" key="3">
    <source>
        <dbReference type="EMBL" id="OQV11632.1"/>
    </source>
</evidence>